<dbReference type="GO" id="GO:0005829">
    <property type="term" value="C:cytosol"/>
    <property type="evidence" value="ECO:0007669"/>
    <property type="project" value="InterPro"/>
</dbReference>
<evidence type="ECO:0000259" key="1">
    <source>
        <dbReference type="PROSITE" id="PS50404"/>
    </source>
</evidence>
<accession>A0A2T3KPF3</accession>
<dbReference type="SFLD" id="SFLDG01183">
    <property type="entry name" value="Grx2-like"/>
    <property type="match status" value="1"/>
</dbReference>
<dbReference type="SUPFAM" id="SSF52833">
    <property type="entry name" value="Thioredoxin-like"/>
    <property type="match status" value="1"/>
</dbReference>
<name>A0A2T3KPF3_PHOLD</name>
<dbReference type="NCBIfam" id="NF007702">
    <property type="entry name" value="PRK10387.1"/>
    <property type="match status" value="1"/>
</dbReference>
<dbReference type="Gene3D" id="3.40.30.10">
    <property type="entry name" value="Glutaredoxin"/>
    <property type="match status" value="1"/>
</dbReference>
<dbReference type="Pfam" id="PF13417">
    <property type="entry name" value="GST_N_3"/>
    <property type="match status" value="1"/>
</dbReference>
<sequence length="216" mass="24904">MKLFVFDHCPFCVKAMMITGLKKADIELVYLQNHDIDARIEKVGANMVPILQKPDGSYMAESLDIVEYIDNSDAHPVLTPEVHQQELVEWAEAARHCVPYLLYPRWLKIDLPEFQVEEAKTWFHDKKAPMLSVSFEQAFEDSAHYIALANDALKNLEWLTLPSERNNQLSYDDIHLFPMLRNLTVAKGIQYPARVRQYLNEVSALTSVHLYDDVAV</sequence>
<dbReference type="SFLD" id="SFLDG01204">
    <property type="entry name" value="Grx2-like.1"/>
    <property type="match status" value="1"/>
</dbReference>
<comment type="caution">
    <text evidence="2">The sequence shown here is derived from an EMBL/GenBank/DDBJ whole genome shotgun (WGS) entry which is preliminary data.</text>
</comment>
<proteinExistence type="predicted"/>
<feature type="domain" description="GST N-terminal" evidence="1">
    <location>
        <begin position="1"/>
        <end position="77"/>
    </location>
</feature>
<reference evidence="2 3" key="1">
    <citation type="submission" date="2018-03" db="EMBL/GenBank/DDBJ databases">
        <title>Whole genome sequencing of Histamine producing bacteria.</title>
        <authorList>
            <person name="Butler K."/>
        </authorList>
    </citation>
    <scope>NUCLEOTIDE SEQUENCE [LARGE SCALE GENOMIC DNA]</scope>
    <source>
        <strain evidence="2 3">Res.4.1</strain>
    </source>
</reference>
<dbReference type="InterPro" id="IPR011901">
    <property type="entry name" value="Grx2"/>
</dbReference>
<evidence type="ECO:0000313" key="3">
    <source>
        <dbReference type="Proteomes" id="UP000240530"/>
    </source>
</evidence>
<evidence type="ECO:0000313" key="2">
    <source>
        <dbReference type="EMBL" id="PSV05916.1"/>
    </source>
</evidence>
<dbReference type="SFLD" id="SFLDS00019">
    <property type="entry name" value="Glutathione_Transferase_(cytos"/>
    <property type="match status" value="1"/>
</dbReference>
<gene>
    <name evidence="2" type="ORF">C0W93_21075</name>
</gene>
<dbReference type="RefSeq" id="WP_107186283.1">
    <property type="nucleotide sequence ID" value="NZ_CP131575.1"/>
</dbReference>
<dbReference type="PROSITE" id="PS50404">
    <property type="entry name" value="GST_NTER"/>
    <property type="match status" value="1"/>
</dbReference>
<dbReference type="NCBIfam" id="TIGR02182">
    <property type="entry name" value="GRXB"/>
    <property type="match status" value="1"/>
</dbReference>
<dbReference type="SUPFAM" id="SSF47616">
    <property type="entry name" value="GST C-terminal domain-like"/>
    <property type="match status" value="1"/>
</dbReference>
<dbReference type="InterPro" id="IPR007494">
    <property type="entry name" value="Glutaredoxin2_C"/>
</dbReference>
<dbReference type="EMBL" id="PYNS01000045">
    <property type="protein sequence ID" value="PSV05916.1"/>
    <property type="molecule type" value="Genomic_DNA"/>
</dbReference>
<dbReference type="AlphaFoldDB" id="A0A2T3KPF3"/>
<dbReference type="Gene3D" id="1.20.1050.10">
    <property type="match status" value="1"/>
</dbReference>
<dbReference type="Proteomes" id="UP000240530">
    <property type="component" value="Unassembled WGS sequence"/>
</dbReference>
<dbReference type="InterPro" id="IPR040079">
    <property type="entry name" value="Glutathione_S-Trfase"/>
</dbReference>
<dbReference type="Pfam" id="PF04399">
    <property type="entry name" value="Glutaredoxin2_C"/>
    <property type="match status" value="1"/>
</dbReference>
<organism evidence="2 3">
    <name type="scientific">Photobacterium leiognathi subsp. mandapamensis</name>
    <name type="common">Photobacterium mandapamensis</name>
    <dbReference type="NCBI Taxonomy" id="48408"/>
    <lineage>
        <taxon>Bacteria</taxon>
        <taxon>Pseudomonadati</taxon>
        <taxon>Pseudomonadota</taxon>
        <taxon>Gammaproteobacteria</taxon>
        <taxon>Vibrionales</taxon>
        <taxon>Vibrionaceae</taxon>
        <taxon>Photobacterium</taxon>
    </lineage>
</organism>
<dbReference type="InterPro" id="IPR036282">
    <property type="entry name" value="Glutathione-S-Trfase_C_sf"/>
</dbReference>
<dbReference type="InterPro" id="IPR036249">
    <property type="entry name" value="Thioredoxin-like_sf"/>
</dbReference>
<dbReference type="CDD" id="cd03199">
    <property type="entry name" value="GST_C_GRX2"/>
    <property type="match status" value="1"/>
</dbReference>
<dbReference type="InterPro" id="IPR004045">
    <property type="entry name" value="Glutathione_S-Trfase_N"/>
</dbReference>
<protein>
    <submittedName>
        <fullName evidence="2">Glutaredoxin</fullName>
    </submittedName>
</protein>